<feature type="transmembrane region" description="Helical" evidence="5">
    <location>
        <begin position="308"/>
        <end position="325"/>
    </location>
</feature>
<proteinExistence type="predicted"/>
<organism evidence="7 8">
    <name type="scientific">Pseudonocardia zijingensis</name>
    <dbReference type="NCBI Taxonomy" id="153376"/>
    <lineage>
        <taxon>Bacteria</taxon>
        <taxon>Bacillati</taxon>
        <taxon>Actinomycetota</taxon>
        <taxon>Actinomycetes</taxon>
        <taxon>Pseudonocardiales</taxon>
        <taxon>Pseudonocardiaceae</taxon>
        <taxon>Pseudonocardia</taxon>
    </lineage>
</organism>
<dbReference type="RefSeq" id="WP_343941756.1">
    <property type="nucleotide sequence ID" value="NZ_BAAAHP010000075.1"/>
</dbReference>
<evidence type="ECO:0000313" key="8">
    <source>
        <dbReference type="Proteomes" id="UP001499967"/>
    </source>
</evidence>
<evidence type="ECO:0000256" key="1">
    <source>
        <dbReference type="ARBA" id="ARBA00004651"/>
    </source>
</evidence>
<dbReference type="EMBL" id="BAAAHP010000075">
    <property type="protein sequence ID" value="GAA0935881.1"/>
    <property type="molecule type" value="Genomic_DNA"/>
</dbReference>
<keyword evidence="3 5" id="KW-1133">Transmembrane helix</keyword>
<comment type="caution">
    <text evidence="7">The sequence shown here is derived from an EMBL/GenBank/DDBJ whole genome shotgun (WGS) entry which is preliminary data.</text>
</comment>
<name>A0ABN1Q153_9PSEU</name>
<dbReference type="PANTHER" id="PTHR42910">
    <property type="entry name" value="TRANSPORTER SCO4007-RELATED"/>
    <property type="match status" value="1"/>
</dbReference>
<evidence type="ECO:0000256" key="5">
    <source>
        <dbReference type="SAM" id="Phobius"/>
    </source>
</evidence>
<evidence type="ECO:0000259" key="6">
    <source>
        <dbReference type="PROSITE" id="PS50850"/>
    </source>
</evidence>
<feature type="transmembrane region" description="Helical" evidence="5">
    <location>
        <begin position="20"/>
        <end position="41"/>
    </location>
</feature>
<dbReference type="InterPro" id="IPR020846">
    <property type="entry name" value="MFS_dom"/>
</dbReference>
<feature type="transmembrane region" description="Helical" evidence="5">
    <location>
        <begin position="250"/>
        <end position="271"/>
    </location>
</feature>
<keyword evidence="8" id="KW-1185">Reference proteome</keyword>
<accession>A0ABN1Q153</accession>
<keyword evidence="2 5" id="KW-0812">Transmembrane</keyword>
<feature type="domain" description="Major facilitator superfamily (MFS) profile" evidence="6">
    <location>
        <begin position="19"/>
        <end position="402"/>
    </location>
</feature>
<evidence type="ECO:0000256" key="3">
    <source>
        <dbReference type="ARBA" id="ARBA00022989"/>
    </source>
</evidence>
<evidence type="ECO:0000313" key="7">
    <source>
        <dbReference type="EMBL" id="GAA0935881.1"/>
    </source>
</evidence>
<comment type="subcellular location">
    <subcellularLocation>
        <location evidence="1">Cell membrane</location>
        <topology evidence="1">Multi-pass membrane protein</topology>
    </subcellularLocation>
</comment>
<dbReference type="PANTHER" id="PTHR42910:SF1">
    <property type="entry name" value="MAJOR FACILITATOR SUPERFAMILY (MFS) PROFILE DOMAIN-CONTAINING PROTEIN"/>
    <property type="match status" value="1"/>
</dbReference>
<dbReference type="PROSITE" id="PS50850">
    <property type="entry name" value="MFS"/>
    <property type="match status" value="1"/>
</dbReference>
<gene>
    <name evidence="7" type="ORF">GCM10009559_27710</name>
</gene>
<dbReference type="Pfam" id="PF07690">
    <property type="entry name" value="MFS_1"/>
    <property type="match status" value="1"/>
</dbReference>
<feature type="transmembrane region" description="Helical" evidence="5">
    <location>
        <begin position="53"/>
        <end position="73"/>
    </location>
</feature>
<dbReference type="Gene3D" id="1.20.1250.20">
    <property type="entry name" value="MFS general substrate transporter like domains"/>
    <property type="match status" value="1"/>
</dbReference>
<dbReference type="CDD" id="cd17324">
    <property type="entry name" value="MFS_NepI_like"/>
    <property type="match status" value="1"/>
</dbReference>
<feature type="transmembrane region" description="Helical" evidence="5">
    <location>
        <begin position="372"/>
        <end position="392"/>
    </location>
</feature>
<evidence type="ECO:0000256" key="2">
    <source>
        <dbReference type="ARBA" id="ARBA00022692"/>
    </source>
</evidence>
<feature type="transmembrane region" description="Helical" evidence="5">
    <location>
        <begin position="283"/>
        <end position="302"/>
    </location>
</feature>
<feature type="transmembrane region" description="Helical" evidence="5">
    <location>
        <begin position="172"/>
        <end position="192"/>
    </location>
</feature>
<reference evidence="7 8" key="1">
    <citation type="journal article" date="2019" name="Int. J. Syst. Evol. Microbiol.">
        <title>The Global Catalogue of Microorganisms (GCM) 10K type strain sequencing project: providing services to taxonomists for standard genome sequencing and annotation.</title>
        <authorList>
            <consortium name="The Broad Institute Genomics Platform"/>
            <consortium name="The Broad Institute Genome Sequencing Center for Infectious Disease"/>
            <person name="Wu L."/>
            <person name="Ma J."/>
        </authorList>
    </citation>
    <scope>NUCLEOTIDE SEQUENCE [LARGE SCALE GENOMIC DNA]</scope>
    <source>
        <strain evidence="7 8">JCM 11117</strain>
    </source>
</reference>
<feature type="transmembrane region" description="Helical" evidence="5">
    <location>
        <begin position="85"/>
        <end position="103"/>
    </location>
</feature>
<sequence length="406" mass="41351">MRADTPTGTAAQGGLARGTVPLVALCAGVTVANIYLAHPILTLLAEAFGVPESATGFVVTVAQVGYALGLFFLVPLGDVVRRRRLVAVLVSGTGAALLLAAAAGALPVLVGATVVLSLLTVVPHVLIPFTVAAVDPDRRGRSLALINAGMTAGIVGSRVIGGAVGDLLGWRAVYLVAAVATVVVGLLTAFVLPAEPVRERPRFDRLVASTLRFLRTEPGVRWAIAIQIPVFAAFNFVWVMLVLLLTGPVYGLSVGTAGLFGLFSLVTLLSAPLVGRLLDARGSAVVLAGGLAVQVVGAALMLASEHGMVFVCVAIVLLTIGQQSSQIANQTRILALRPEARSRINTLYMTGIFIGGAAASAVAALVHGAFGWSGVTVGTFACAVAAALVGLAERLTAGRRPAAVAP</sequence>
<dbReference type="InterPro" id="IPR011701">
    <property type="entry name" value="MFS"/>
</dbReference>
<dbReference type="SUPFAM" id="SSF103473">
    <property type="entry name" value="MFS general substrate transporter"/>
    <property type="match status" value="1"/>
</dbReference>
<feature type="transmembrane region" description="Helical" evidence="5">
    <location>
        <begin position="109"/>
        <end position="131"/>
    </location>
</feature>
<dbReference type="Proteomes" id="UP001499967">
    <property type="component" value="Unassembled WGS sequence"/>
</dbReference>
<protein>
    <submittedName>
        <fullName evidence="7">MFS transporter</fullName>
    </submittedName>
</protein>
<dbReference type="InterPro" id="IPR036259">
    <property type="entry name" value="MFS_trans_sf"/>
</dbReference>
<feature type="transmembrane region" description="Helical" evidence="5">
    <location>
        <begin position="143"/>
        <end position="160"/>
    </location>
</feature>
<feature type="transmembrane region" description="Helical" evidence="5">
    <location>
        <begin position="222"/>
        <end position="244"/>
    </location>
</feature>
<evidence type="ECO:0000256" key="4">
    <source>
        <dbReference type="ARBA" id="ARBA00023136"/>
    </source>
</evidence>
<keyword evidence="4 5" id="KW-0472">Membrane</keyword>
<feature type="transmembrane region" description="Helical" evidence="5">
    <location>
        <begin position="346"/>
        <end position="366"/>
    </location>
</feature>